<comment type="caution">
    <text evidence="2">The sequence shown here is derived from an EMBL/GenBank/DDBJ whole genome shotgun (WGS) entry which is preliminary data.</text>
</comment>
<reference evidence="2 3" key="1">
    <citation type="submission" date="2019-03" db="EMBL/GenBank/DDBJ databases">
        <title>First draft genome of Liparis tanakae, snailfish: a comprehensive survey of snailfish specific genes.</title>
        <authorList>
            <person name="Kim W."/>
            <person name="Song I."/>
            <person name="Jeong J.-H."/>
            <person name="Kim D."/>
            <person name="Kim S."/>
            <person name="Ryu S."/>
            <person name="Song J.Y."/>
            <person name="Lee S.K."/>
        </authorList>
    </citation>
    <scope>NUCLEOTIDE SEQUENCE [LARGE SCALE GENOMIC DNA]</scope>
    <source>
        <tissue evidence="2">Muscle</tissue>
    </source>
</reference>
<evidence type="ECO:0000313" key="3">
    <source>
        <dbReference type="Proteomes" id="UP000314294"/>
    </source>
</evidence>
<keyword evidence="3" id="KW-1185">Reference proteome</keyword>
<gene>
    <name evidence="2" type="ORF">EYF80_064677</name>
</gene>
<accession>A0A4Z2E8V1</accession>
<evidence type="ECO:0000313" key="2">
    <source>
        <dbReference type="EMBL" id="TNN25195.1"/>
    </source>
</evidence>
<dbReference type="Proteomes" id="UP000314294">
    <property type="component" value="Unassembled WGS sequence"/>
</dbReference>
<organism evidence="2 3">
    <name type="scientific">Liparis tanakae</name>
    <name type="common">Tanaka's snailfish</name>
    <dbReference type="NCBI Taxonomy" id="230148"/>
    <lineage>
        <taxon>Eukaryota</taxon>
        <taxon>Metazoa</taxon>
        <taxon>Chordata</taxon>
        <taxon>Craniata</taxon>
        <taxon>Vertebrata</taxon>
        <taxon>Euteleostomi</taxon>
        <taxon>Actinopterygii</taxon>
        <taxon>Neopterygii</taxon>
        <taxon>Teleostei</taxon>
        <taxon>Neoteleostei</taxon>
        <taxon>Acanthomorphata</taxon>
        <taxon>Eupercaria</taxon>
        <taxon>Perciformes</taxon>
        <taxon>Cottioidei</taxon>
        <taxon>Cottales</taxon>
        <taxon>Liparidae</taxon>
        <taxon>Liparis</taxon>
    </lineage>
</organism>
<evidence type="ECO:0000256" key="1">
    <source>
        <dbReference type="SAM" id="MobiDB-lite"/>
    </source>
</evidence>
<feature type="compositionally biased region" description="Basic and acidic residues" evidence="1">
    <location>
        <begin position="116"/>
        <end position="127"/>
    </location>
</feature>
<feature type="compositionally biased region" description="Low complexity" evidence="1">
    <location>
        <begin position="83"/>
        <end position="100"/>
    </location>
</feature>
<dbReference type="AlphaFoldDB" id="A0A4Z2E8V1"/>
<name>A0A4Z2E8V1_9TELE</name>
<proteinExistence type="predicted"/>
<sequence length="171" mass="18152">MGHCEGLFVTLYSNVRTILSLNATCYLFTHQEIRVSIPASLHLSFLRYPPSVHPFLSSPPSSGIHRSLLPLLLVSSPLLHQPHAASSSSPSSLGQRRPLLVNGGVTPRGRAASPRRVAEESERKEAAVSEPDAGGPQGPLTLRASGASGPQGPLTLRAPNPQGLRGLRDAY</sequence>
<feature type="region of interest" description="Disordered" evidence="1">
    <location>
        <begin position="83"/>
        <end position="171"/>
    </location>
</feature>
<dbReference type="EMBL" id="SRLO01013214">
    <property type="protein sequence ID" value="TNN25195.1"/>
    <property type="molecule type" value="Genomic_DNA"/>
</dbReference>
<protein>
    <submittedName>
        <fullName evidence="2">Uncharacterized protein</fullName>
    </submittedName>
</protein>